<accession>A0AC61NDJ8</accession>
<organism evidence="1 2">
    <name type="scientific">Miniphocaeibacter halophilus</name>
    <dbReference type="NCBI Taxonomy" id="2931922"/>
    <lineage>
        <taxon>Bacteria</taxon>
        <taxon>Bacillati</taxon>
        <taxon>Bacillota</taxon>
        <taxon>Tissierellia</taxon>
        <taxon>Tissierellales</taxon>
        <taxon>Peptoniphilaceae</taxon>
        <taxon>Miniphocaeibacter</taxon>
    </lineage>
</organism>
<evidence type="ECO:0000313" key="2">
    <source>
        <dbReference type="Proteomes" id="UP000595814"/>
    </source>
</evidence>
<name>A0AC61NDJ8_9FIRM</name>
<dbReference type="Proteomes" id="UP000595814">
    <property type="component" value="Chromosome"/>
</dbReference>
<protein>
    <submittedName>
        <fullName evidence="1">PTS fructose transporter subunit IIA</fullName>
    </submittedName>
</protein>
<evidence type="ECO:0000313" key="1">
    <source>
        <dbReference type="EMBL" id="QQK08738.1"/>
    </source>
</evidence>
<gene>
    <name evidence="1" type="ORF">JFY71_04145</name>
</gene>
<dbReference type="EMBL" id="CP066744">
    <property type="protein sequence ID" value="QQK08738.1"/>
    <property type="molecule type" value="Genomic_DNA"/>
</dbReference>
<proteinExistence type="predicted"/>
<reference evidence="1 2" key="1">
    <citation type="journal article" date="2022" name="Int. J. Syst. Evol. Microbiol.">
        <title>Miniphocaeibacter halophilus sp. nov., an ammonium-tolerant acetate-producing bacterium isolated from a biogas system.</title>
        <authorList>
            <person name="Schnurer A."/>
            <person name="Singh A."/>
            <person name="Bi S."/>
            <person name="Qiao W."/>
            <person name="Westerholm M."/>
        </authorList>
    </citation>
    <scope>NUCLEOTIDE SEQUENCE [LARGE SCALE GENOMIC DNA]</scope>
    <source>
        <strain evidence="1 2">AMB_01</strain>
    </source>
</reference>
<sequence>MRKFVIAGHGRFSSGLMSAIELIIGKQDDVLVLDCYIDPKQNVEEDVEKIFDNVAEGTELICFTDMLGGSVNNIFMKYINRSNIYIFTGSSLPVLLEAFSNKEEPWESLRAYILDIGNKDFCLCNDISKQEEEDF</sequence>
<keyword evidence="2" id="KW-1185">Reference proteome</keyword>